<accession>A0A4S2CW93</accession>
<comment type="caution">
    <text evidence="1">The sequence shown here is derived from an EMBL/GenBank/DDBJ whole genome shotgun (WGS) entry which is preliminary data.</text>
</comment>
<dbReference type="OrthoDB" id="9785826at2"/>
<proteinExistence type="predicted"/>
<dbReference type="InterPro" id="IPR052184">
    <property type="entry name" value="SDR_enzymes"/>
</dbReference>
<dbReference type="Gene3D" id="3.40.50.720">
    <property type="entry name" value="NAD(P)-binding Rossmann-like Domain"/>
    <property type="match status" value="1"/>
</dbReference>
<dbReference type="GO" id="GO:0016616">
    <property type="term" value="F:oxidoreductase activity, acting on the CH-OH group of donors, NAD or NADP as acceptor"/>
    <property type="evidence" value="ECO:0007669"/>
    <property type="project" value="TreeGrafter"/>
</dbReference>
<dbReference type="PRINTS" id="PR00081">
    <property type="entry name" value="GDHRDH"/>
</dbReference>
<organism evidence="1 2">
    <name type="scientific">Microbacterium laevaniformans</name>
    <dbReference type="NCBI Taxonomy" id="36807"/>
    <lineage>
        <taxon>Bacteria</taxon>
        <taxon>Bacillati</taxon>
        <taxon>Actinomycetota</taxon>
        <taxon>Actinomycetes</taxon>
        <taxon>Micrococcales</taxon>
        <taxon>Microbacteriaceae</taxon>
        <taxon>Microbacterium</taxon>
    </lineage>
</organism>
<dbReference type="EMBL" id="SRYO01000014">
    <property type="protein sequence ID" value="TGY33258.1"/>
    <property type="molecule type" value="Genomic_DNA"/>
</dbReference>
<dbReference type="InterPro" id="IPR036291">
    <property type="entry name" value="NAD(P)-bd_dom_sf"/>
</dbReference>
<dbReference type="SUPFAM" id="SSF51735">
    <property type="entry name" value="NAD(P)-binding Rossmann-fold domains"/>
    <property type="match status" value="1"/>
</dbReference>
<reference evidence="1 2" key="1">
    <citation type="submission" date="2019-04" db="EMBL/GenBank/DDBJ databases">
        <title>Microbes associate with the intestines of laboratory mice.</title>
        <authorList>
            <person name="Navarre W."/>
            <person name="Wong E."/>
            <person name="Huang K."/>
            <person name="Tropini C."/>
            <person name="Ng K."/>
            <person name="Yu B."/>
        </authorList>
    </citation>
    <scope>NUCLEOTIDE SEQUENCE [LARGE SCALE GENOMIC DNA]</scope>
    <source>
        <strain evidence="1 2">NM46_B2-13</strain>
    </source>
</reference>
<dbReference type="Pfam" id="PF00106">
    <property type="entry name" value="adh_short"/>
    <property type="match status" value="1"/>
</dbReference>
<dbReference type="PANTHER" id="PTHR45458:SF1">
    <property type="entry name" value="SHORT CHAIN DEHYDROGENASE"/>
    <property type="match status" value="1"/>
</dbReference>
<gene>
    <name evidence="1" type="ORF">E5344_14500</name>
</gene>
<sequence>MKNSTPDRPIALIVGASRGLGVAVATEYLRLGYEVYGTVRSDAHTPLHDLREAGSDGLHIERVDVTSTGEIAALHDRLAAHLRGRAIDVLFVVAGVSLAPQDARAIDMSDADIVTTMLTNAIAPLRVIEGLDDLVGPDATIAVMSSGQGSIGRNETGGFEVYRASKAALNQLMRSYAARRGTDRPLLLMAPGWVQTDMGGNGAPLTVSESIPALVATVEHQRGIPGLRYVDRHGEPIPW</sequence>
<protein>
    <submittedName>
        <fullName evidence="1">SDR family NAD(P)-dependent oxidoreductase</fullName>
    </submittedName>
</protein>
<evidence type="ECO:0000313" key="1">
    <source>
        <dbReference type="EMBL" id="TGY33258.1"/>
    </source>
</evidence>
<dbReference type="RefSeq" id="WP_135950085.1">
    <property type="nucleotide sequence ID" value="NZ_SRYO01000014.1"/>
</dbReference>
<dbReference type="Proteomes" id="UP000309893">
    <property type="component" value="Unassembled WGS sequence"/>
</dbReference>
<dbReference type="AlphaFoldDB" id="A0A4S2CW93"/>
<name>A0A4S2CW93_9MICO</name>
<dbReference type="InterPro" id="IPR002347">
    <property type="entry name" value="SDR_fam"/>
</dbReference>
<evidence type="ECO:0000313" key="2">
    <source>
        <dbReference type="Proteomes" id="UP000309893"/>
    </source>
</evidence>
<dbReference type="PANTHER" id="PTHR45458">
    <property type="entry name" value="SHORT-CHAIN DEHYDROGENASE/REDUCTASE SDR"/>
    <property type="match status" value="1"/>
</dbReference>